<proteinExistence type="predicted"/>
<keyword evidence="2" id="KW-1185">Reference proteome</keyword>
<evidence type="ECO:0000313" key="2">
    <source>
        <dbReference type="Proteomes" id="UP000011116"/>
    </source>
</evidence>
<dbReference type="Gramene" id="HORVU.MOREX.r3.5HG0479340.1">
    <property type="protein sequence ID" value="HORVU.MOREX.r3.5HG0479340.1.CDS1"/>
    <property type="gene ID" value="HORVU.MOREX.r3.5HG0479340"/>
</dbReference>
<accession>A0A8I6YRZ5</accession>
<dbReference type="EnsemblPlants" id="HORVU.MOREX.r3.5HG0479340.1">
    <property type="protein sequence ID" value="HORVU.MOREX.r3.5HG0479340.1.CDS1"/>
    <property type="gene ID" value="HORVU.MOREX.r3.5HG0479340"/>
</dbReference>
<protein>
    <submittedName>
        <fullName evidence="1">Uncharacterized protein</fullName>
    </submittedName>
</protein>
<name>A0A8I6YRZ5_HORVV</name>
<sequence>MNGSPFYTGRTFRFSPTMPERPYPVEVYVENTLRVWAMSRWRGAREFTNAFLVLGFGHLPRGSPRMYRVEEVIHNGVVVAILAHFTNSIDAFYLLGRVFWCGCGFIAFTTHNIFTDYTNIFPMAERMHALPYPIDNTPEEK</sequence>
<reference evidence="1" key="2">
    <citation type="submission" date="2020-10" db="EMBL/GenBank/DDBJ databases">
        <authorList>
            <person name="Scholz U."/>
            <person name="Mascher M."/>
            <person name="Fiebig A."/>
        </authorList>
    </citation>
    <scope>NUCLEOTIDE SEQUENCE [LARGE SCALE GENOMIC DNA]</scope>
    <source>
        <strain evidence="1">cv. Morex</strain>
    </source>
</reference>
<dbReference type="AlphaFoldDB" id="A0A8I6YRZ5"/>
<evidence type="ECO:0000313" key="1">
    <source>
        <dbReference type="EnsemblPlants" id="HORVU.MOREX.r3.5HG0479340.1.CDS1"/>
    </source>
</evidence>
<reference evidence="1" key="3">
    <citation type="submission" date="2022-01" db="UniProtKB">
        <authorList>
            <consortium name="EnsemblPlants"/>
        </authorList>
    </citation>
    <scope>IDENTIFICATION</scope>
    <source>
        <strain evidence="1">subsp. vulgare</strain>
    </source>
</reference>
<dbReference type="Proteomes" id="UP000011116">
    <property type="component" value="Chromosome 5H"/>
</dbReference>
<organism evidence="1 2">
    <name type="scientific">Hordeum vulgare subsp. vulgare</name>
    <name type="common">Domesticated barley</name>
    <dbReference type="NCBI Taxonomy" id="112509"/>
    <lineage>
        <taxon>Eukaryota</taxon>
        <taxon>Viridiplantae</taxon>
        <taxon>Streptophyta</taxon>
        <taxon>Embryophyta</taxon>
        <taxon>Tracheophyta</taxon>
        <taxon>Spermatophyta</taxon>
        <taxon>Magnoliopsida</taxon>
        <taxon>Liliopsida</taxon>
        <taxon>Poales</taxon>
        <taxon>Poaceae</taxon>
        <taxon>BOP clade</taxon>
        <taxon>Pooideae</taxon>
        <taxon>Triticodae</taxon>
        <taxon>Triticeae</taxon>
        <taxon>Hordeinae</taxon>
        <taxon>Hordeum</taxon>
    </lineage>
</organism>
<reference evidence="2" key="1">
    <citation type="journal article" date="2012" name="Nature">
        <title>A physical, genetic and functional sequence assembly of the barley genome.</title>
        <authorList>
            <consortium name="The International Barley Genome Sequencing Consortium"/>
            <person name="Mayer K.F."/>
            <person name="Waugh R."/>
            <person name="Brown J.W."/>
            <person name="Schulman A."/>
            <person name="Langridge P."/>
            <person name="Platzer M."/>
            <person name="Fincher G.B."/>
            <person name="Muehlbauer G.J."/>
            <person name="Sato K."/>
            <person name="Close T.J."/>
            <person name="Wise R.P."/>
            <person name="Stein N."/>
        </authorList>
    </citation>
    <scope>NUCLEOTIDE SEQUENCE [LARGE SCALE GENOMIC DNA]</scope>
    <source>
        <strain evidence="2">cv. Morex</strain>
    </source>
</reference>